<evidence type="ECO:0000313" key="2">
    <source>
        <dbReference type="Proteomes" id="UP000299102"/>
    </source>
</evidence>
<accession>A0A4C1Z516</accession>
<dbReference type="EMBL" id="BGZK01001525">
    <property type="protein sequence ID" value="GBP81695.1"/>
    <property type="molecule type" value="Genomic_DNA"/>
</dbReference>
<name>A0A4C1Z516_EUMVA</name>
<dbReference type="AlphaFoldDB" id="A0A4C1Z516"/>
<sequence length="141" mass="15303">MVRGVGGADGEVVPIRHLWAITDSRVPSGLLGCVKLTVPDVVVKSMTSVVSSSQSVKSQRGGLNVQVSHTEIAKIKKRTFPRRMIFGHQQPTLACDFDQVAGLSDERPVYAATFRSWSPLKNFSSIAVIGFTSDMPCLIPF</sequence>
<proteinExistence type="predicted"/>
<reference evidence="1 2" key="1">
    <citation type="journal article" date="2019" name="Commun. Biol.">
        <title>The bagworm genome reveals a unique fibroin gene that provides high tensile strength.</title>
        <authorList>
            <person name="Kono N."/>
            <person name="Nakamura H."/>
            <person name="Ohtoshi R."/>
            <person name="Tomita M."/>
            <person name="Numata K."/>
            <person name="Arakawa K."/>
        </authorList>
    </citation>
    <scope>NUCLEOTIDE SEQUENCE [LARGE SCALE GENOMIC DNA]</scope>
</reference>
<organism evidence="1 2">
    <name type="scientific">Eumeta variegata</name>
    <name type="common">Bagworm moth</name>
    <name type="synonym">Eumeta japonica</name>
    <dbReference type="NCBI Taxonomy" id="151549"/>
    <lineage>
        <taxon>Eukaryota</taxon>
        <taxon>Metazoa</taxon>
        <taxon>Ecdysozoa</taxon>
        <taxon>Arthropoda</taxon>
        <taxon>Hexapoda</taxon>
        <taxon>Insecta</taxon>
        <taxon>Pterygota</taxon>
        <taxon>Neoptera</taxon>
        <taxon>Endopterygota</taxon>
        <taxon>Lepidoptera</taxon>
        <taxon>Glossata</taxon>
        <taxon>Ditrysia</taxon>
        <taxon>Tineoidea</taxon>
        <taxon>Psychidae</taxon>
        <taxon>Oiketicinae</taxon>
        <taxon>Eumeta</taxon>
    </lineage>
</organism>
<keyword evidence="2" id="KW-1185">Reference proteome</keyword>
<evidence type="ECO:0000313" key="1">
    <source>
        <dbReference type="EMBL" id="GBP81695.1"/>
    </source>
</evidence>
<gene>
    <name evidence="1" type="ORF">EVAR_55707_1</name>
</gene>
<comment type="caution">
    <text evidence="1">The sequence shown here is derived from an EMBL/GenBank/DDBJ whole genome shotgun (WGS) entry which is preliminary data.</text>
</comment>
<protein>
    <submittedName>
        <fullName evidence="1">Uncharacterized protein</fullName>
    </submittedName>
</protein>
<dbReference type="Proteomes" id="UP000299102">
    <property type="component" value="Unassembled WGS sequence"/>
</dbReference>